<dbReference type="PROSITE" id="PS50175">
    <property type="entry name" value="ASP_PROT_RETROV"/>
    <property type="match status" value="1"/>
</dbReference>
<sequence length="356" mass="39634">MQSSMKAVAHHDVLVLLVPVGTEVVERECDHGQGLTLQYPWKDVSDRHPISSDLGNALSRPPIQGDGHINEEAGTVLDEENNNKKYHSMSKVLDEGSKRIWWQVVLNQLRGRGQVPDGKMYTLPIYPQRGTDLKPNEVSCGGEDAELDDQKGAYILAFTQKAQTRDAPGQTLPQEPLADPVERAAEPQGSSQDLQLEPPCRHPEYHTANVLSLSNAFAQGRAFSDLFERMCVYYVRTSNREVQFTAKLDTGSEQSFISKKRISIGCAQYWPLEPAMEFTTASGGSLMVKEYFEPEWALRCASEYLKSIFLLVEGDESILGGYDALIGAWDSMRTGHVTMIDCPECRFGSPVSFEVN</sequence>
<proteinExistence type="predicted"/>
<protein>
    <recommendedName>
        <fullName evidence="1">Peptidase A2 domain-containing protein</fullName>
    </recommendedName>
</protein>
<dbReference type="EMBL" id="JAPDRN010000007">
    <property type="protein sequence ID" value="KAJ9643743.1"/>
    <property type="molecule type" value="Genomic_DNA"/>
</dbReference>
<evidence type="ECO:0000313" key="2">
    <source>
        <dbReference type="EMBL" id="KAJ9643743.1"/>
    </source>
</evidence>
<gene>
    <name evidence="2" type="ORF">H2204_001888</name>
</gene>
<dbReference type="GO" id="GO:0004190">
    <property type="term" value="F:aspartic-type endopeptidase activity"/>
    <property type="evidence" value="ECO:0007669"/>
    <property type="project" value="InterPro"/>
</dbReference>
<accession>A0AA38YC49</accession>
<comment type="caution">
    <text evidence="2">The sequence shown here is derived from an EMBL/GenBank/DDBJ whole genome shotgun (WGS) entry which is preliminary data.</text>
</comment>
<evidence type="ECO:0000313" key="3">
    <source>
        <dbReference type="Proteomes" id="UP001172681"/>
    </source>
</evidence>
<feature type="domain" description="Peptidase A2" evidence="1">
    <location>
        <begin position="244"/>
        <end position="324"/>
    </location>
</feature>
<dbReference type="InterPro" id="IPR001995">
    <property type="entry name" value="Peptidase_A2_cat"/>
</dbReference>
<dbReference type="AlphaFoldDB" id="A0AA38YC49"/>
<dbReference type="GO" id="GO:0006508">
    <property type="term" value="P:proteolysis"/>
    <property type="evidence" value="ECO:0007669"/>
    <property type="project" value="InterPro"/>
</dbReference>
<evidence type="ECO:0000259" key="1">
    <source>
        <dbReference type="PROSITE" id="PS50175"/>
    </source>
</evidence>
<name>A0AA38YC49_9EURO</name>
<reference evidence="2" key="1">
    <citation type="submission" date="2022-10" db="EMBL/GenBank/DDBJ databases">
        <title>Culturing micro-colonial fungi from biological soil crusts in the Mojave desert and describing Neophaeococcomyces mojavensis, and introducing the new genera and species Taxawa tesnikishii.</title>
        <authorList>
            <person name="Kurbessoian T."/>
            <person name="Stajich J.E."/>
        </authorList>
    </citation>
    <scope>NUCLEOTIDE SEQUENCE</scope>
    <source>
        <strain evidence="2">TK_35</strain>
    </source>
</reference>
<organism evidence="2 3">
    <name type="scientific">Knufia peltigerae</name>
    <dbReference type="NCBI Taxonomy" id="1002370"/>
    <lineage>
        <taxon>Eukaryota</taxon>
        <taxon>Fungi</taxon>
        <taxon>Dikarya</taxon>
        <taxon>Ascomycota</taxon>
        <taxon>Pezizomycotina</taxon>
        <taxon>Eurotiomycetes</taxon>
        <taxon>Chaetothyriomycetidae</taxon>
        <taxon>Chaetothyriales</taxon>
        <taxon>Trichomeriaceae</taxon>
        <taxon>Knufia</taxon>
    </lineage>
</organism>
<dbReference type="Proteomes" id="UP001172681">
    <property type="component" value="Unassembled WGS sequence"/>
</dbReference>
<keyword evidence="3" id="KW-1185">Reference proteome</keyword>